<dbReference type="Gene3D" id="1.25.40.10">
    <property type="entry name" value="Tetratricopeptide repeat domain"/>
    <property type="match status" value="2"/>
</dbReference>
<feature type="compositionally biased region" description="Basic and acidic residues" evidence="2">
    <location>
        <begin position="181"/>
        <end position="195"/>
    </location>
</feature>
<dbReference type="AlphaFoldDB" id="A0A0F4YLC7"/>
<reference evidence="3 4" key="1">
    <citation type="submission" date="2015-04" db="EMBL/GenBank/DDBJ databases">
        <authorList>
            <person name="Heijne W.H."/>
            <person name="Fedorova N.D."/>
            <person name="Nierman W.C."/>
            <person name="Vollebregt A.W."/>
            <person name="Zhao Z."/>
            <person name="Wu L."/>
            <person name="Kumar M."/>
            <person name="Stam H."/>
            <person name="van den Berg M.A."/>
            <person name="Pel H.J."/>
        </authorList>
    </citation>
    <scope>NUCLEOTIDE SEQUENCE [LARGE SCALE GENOMIC DNA]</scope>
    <source>
        <strain evidence="3 4">CBS 393.64</strain>
    </source>
</reference>
<proteinExistence type="predicted"/>
<feature type="compositionally biased region" description="Polar residues" evidence="2">
    <location>
        <begin position="339"/>
        <end position="348"/>
    </location>
</feature>
<dbReference type="InterPro" id="IPR051726">
    <property type="entry name" value="Chitin_Synth_Reg"/>
</dbReference>
<dbReference type="STRING" id="1408163.A0A0F4YLC7"/>
<evidence type="ECO:0000313" key="4">
    <source>
        <dbReference type="Proteomes" id="UP000053958"/>
    </source>
</evidence>
<gene>
    <name evidence="3" type="ORF">T310_7645</name>
</gene>
<keyword evidence="4" id="KW-1185">Reference proteome</keyword>
<dbReference type="Proteomes" id="UP000053958">
    <property type="component" value="Unassembled WGS sequence"/>
</dbReference>
<evidence type="ECO:0008006" key="5">
    <source>
        <dbReference type="Google" id="ProtNLM"/>
    </source>
</evidence>
<feature type="compositionally biased region" description="Basic and acidic residues" evidence="2">
    <location>
        <begin position="439"/>
        <end position="466"/>
    </location>
</feature>
<feature type="compositionally biased region" description="Gly residues" evidence="2">
    <location>
        <begin position="34"/>
        <end position="56"/>
    </location>
</feature>
<evidence type="ECO:0000256" key="2">
    <source>
        <dbReference type="SAM" id="MobiDB-lite"/>
    </source>
</evidence>
<feature type="compositionally biased region" description="Low complexity" evidence="2">
    <location>
        <begin position="57"/>
        <end position="69"/>
    </location>
</feature>
<dbReference type="PANTHER" id="PTHR46430">
    <property type="entry name" value="PROTEIN SKT5-RELATED"/>
    <property type="match status" value="1"/>
</dbReference>
<dbReference type="Pfam" id="PF08238">
    <property type="entry name" value="Sel1"/>
    <property type="match status" value="7"/>
</dbReference>
<organism evidence="3 4">
    <name type="scientific">Rasamsonia emersonii (strain ATCC 16479 / CBS 393.64 / IMI 116815)</name>
    <dbReference type="NCBI Taxonomy" id="1408163"/>
    <lineage>
        <taxon>Eukaryota</taxon>
        <taxon>Fungi</taxon>
        <taxon>Dikarya</taxon>
        <taxon>Ascomycota</taxon>
        <taxon>Pezizomycotina</taxon>
        <taxon>Eurotiomycetes</taxon>
        <taxon>Eurotiomycetidae</taxon>
        <taxon>Eurotiales</taxon>
        <taxon>Trichocomaceae</taxon>
        <taxon>Rasamsonia</taxon>
    </lineage>
</organism>
<feature type="compositionally biased region" description="Pro residues" evidence="2">
    <location>
        <begin position="107"/>
        <end position="134"/>
    </location>
</feature>
<feature type="region of interest" description="Disordered" evidence="2">
    <location>
        <begin position="1"/>
        <end position="466"/>
    </location>
</feature>
<evidence type="ECO:0000256" key="1">
    <source>
        <dbReference type="ARBA" id="ARBA00022737"/>
    </source>
</evidence>
<dbReference type="RefSeq" id="XP_013325015.1">
    <property type="nucleotide sequence ID" value="XM_013469561.1"/>
</dbReference>
<dbReference type="SMART" id="SM00671">
    <property type="entry name" value="SEL1"/>
    <property type="match status" value="7"/>
</dbReference>
<accession>A0A0F4YLC7</accession>
<dbReference type="PANTHER" id="PTHR46430:SF3">
    <property type="entry name" value="ACTIVATOR OF C KINASE PROTEIN 1"/>
    <property type="match status" value="1"/>
</dbReference>
<feature type="compositionally biased region" description="Pro residues" evidence="2">
    <location>
        <begin position="70"/>
        <end position="90"/>
    </location>
</feature>
<dbReference type="GeneID" id="25319915"/>
<dbReference type="OrthoDB" id="272077at2759"/>
<protein>
    <recommendedName>
        <fullName evidence="5">Chitin synthase activator (Chs3)</fullName>
    </recommendedName>
</protein>
<dbReference type="SUPFAM" id="SSF81901">
    <property type="entry name" value="HCP-like"/>
    <property type="match status" value="1"/>
</dbReference>
<feature type="compositionally biased region" description="Polar residues" evidence="2">
    <location>
        <begin position="229"/>
        <end position="257"/>
    </location>
</feature>
<name>A0A0F4YLC7_RASE3</name>
<dbReference type="InterPro" id="IPR011990">
    <property type="entry name" value="TPR-like_helical_dom_sf"/>
</dbReference>
<keyword evidence="1" id="KW-0677">Repeat</keyword>
<comment type="caution">
    <text evidence="3">The sequence shown here is derived from an EMBL/GenBank/DDBJ whole genome shotgun (WGS) entry which is preliminary data.</text>
</comment>
<dbReference type="EMBL" id="LASV01000459">
    <property type="protein sequence ID" value="KKA18403.1"/>
    <property type="molecule type" value="Genomic_DNA"/>
</dbReference>
<feature type="compositionally biased region" description="Polar residues" evidence="2">
    <location>
        <begin position="308"/>
        <end position="328"/>
    </location>
</feature>
<sequence>MAYPQQHGPQRPPPPRQYGNRGPPQGGYYDQGNQGYGGYEGNNGYQGDGGDYGYGYGNAPAYGPQGSRSRPPPRPGYGAPPPGRGYPPNGPRGYDNRGYGGPGGSRGPPPPNGRPMNRPPPQQGPRRGPPPPQSPDKSSWDNPFPAHPPPRQRRGSEDTGVTKQMAGLDLQDQSPPSQVPERPHTSHSMRSDRSGRGYPGSGRPYMDSSAPPPMPGPKRSATNPVPPTYASQYRPQYPWQLTYQEPNPSTKTYSTYASHDLLNHYFENDNENENENENENKIEEEDEPDMPNFDAMPSEESGHRRGTSIDNHLNNEPVSTSQAGSNGTYAAYKPEYAAPQSQPPNQFENAGFQFDLPQENPGPNDSAGNSGGYAPPRPYRANQPGVYEAGNGADMPPPDQNPDALPAHPTPFRAGHDQGSKPPPVRQYDNGPPAPQADSADRRQSGVVTHEELQRLQQKVRDNPSDHETQLVLAKKMVEASSVLIGEEGRVDPKTRNKNREKYINDAYKIVKKLVHAGYPEAMFYLADCYGQGHLGLEVDHKEAFVLYQSAAKAGHAESAYRTAVCCELGHEEGGGTKRDVLKAVQWYRRAAALGNTPAMYKMGVILLKGLLGQQKNPREGLTWLKRAAERADEENPHALHELALLYESTDNNDFIVRDEEYSRQLFMQAAELGYKFSQFRLGAAYEYGLMGLPVDARQSIIWYTRAAAQGEHQSELALSGWYLTGAEGILQQSDTEAYLWARKAAAAGLPKAEYAMGYFTEVGIGVPSNLEDAKRWYWRAASQNYAKARERLEELKKGGSKMQKTRLSRSAVNKQNEGDCVVM</sequence>
<feature type="compositionally biased region" description="Acidic residues" evidence="2">
    <location>
        <begin position="268"/>
        <end position="289"/>
    </location>
</feature>
<feature type="compositionally biased region" description="Low complexity" evidence="2">
    <location>
        <begin position="17"/>
        <end position="33"/>
    </location>
</feature>
<dbReference type="InterPro" id="IPR006597">
    <property type="entry name" value="Sel1-like"/>
</dbReference>
<evidence type="ECO:0000313" key="3">
    <source>
        <dbReference type="EMBL" id="KKA18403.1"/>
    </source>
</evidence>